<protein>
    <submittedName>
        <fullName evidence="2">Long chain acyl-CoA synthetase 7, peroxisomal</fullName>
    </submittedName>
</protein>
<organism evidence="2 3">
    <name type="scientific">Artemisia annua</name>
    <name type="common">Sweet wormwood</name>
    <dbReference type="NCBI Taxonomy" id="35608"/>
    <lineage>
        <taxon>Eukaryota</taxon>
        <taxon>Viridiplantae</taxon>
        <taxon>Streptophyta</taxon>
        <taxon>Embryophyta</taxon>
        <taxon>Tracheophyta</taxon>
        <taxon>Spermatophyta</taxon>
        <taxon>Magnoliopsida</taxon>
        <taxon>eudicotyledons</taxon>
        <taxon>Gunneridae</taxon>
        <taxon>Pentapetalae</taxon>
        <taxon>asterids</taxon>
        <taxon>campanulids</taxon>
        <taxon>Asterales</taxon>
        <taxon>Asteraceae</taxon>
        <taxon>Asteroideae</taxon>
        <taxon>Anthemideae</taxon>
        <taxon>Artemisiinae</taxon>
        <taxon>Artemisia</taxon>
    </lineage>
</organism>
<dbReference type="AlphaFoldDB" id="A0A2U1L3U3"/>
<evidence type="ECO:0000313" key="2">
    <source>
        <dbReference type="EMBL" id="PWA43659.1"/>
    </source>
</evidence>
<gene>
    <name evidence="2" type="ORF">CTI12_AA531920</name>
</gene>
<dbReference type="EMBL" id="PKPP01011713">
    <property type="protein sequence ID" value="PWA43659.1"/>
    <property type="molecule type" value="Genomic_DNA"/>
</dbReference>
<evidence type="ECO:0000256" key="1">
    <source>
        <dbReference type="SAM" id="MobiDB-lite"/>
    </source>
</evidence>
<name>A0A2U1L3U3_ARTAN</name>
<proteinExistence type="predicted"/>
<feature type="region of interest" description="Disordered" evidence="1">
    <location>
        <begin position="104"/>
        <end position="135"/>
    </location>
</feature>
<dbReference type="Proteomes" id="UP000245207">
    <property type="component" value="Unassembled WGS sequence"/>
</dbReference>
<dbReference type="STRING" id="35608.A0A2U1L3U3"/>
<dbReference type="OrthoDB" id="1700726at2759"/>
<evidence type="ECO:0000313" key="3">
    <source>
        <dbReference type="Proteomes" id="UP000245207"/>
    </source>
</evidence>
<feature type="compositionally biased region" description="Acidic residues" evidence="1">
    <location>
        <begin position="123"/>
        <end position="133"/>
    </location>
</feature>
<keyword evidence="3" id="KW-1185">Reference proteome</keyword>
<reference evidence="2 3" key="1">
    <citation type="journal article" date="2018" name="Mol. Plant">
        <title>The genome of Artemisia annua provides insight into the evolution of Asteraceae family and artemisinin biosynthesis.</title>
        <authorList>
            <person name="Shen Q."/>
            <person name="Zhang L."/>
            <person name="Liao Z."/>
            <person name="Wang S."/>
            <person name="Yan T."/>
            <person name="Shi P."/>
            <person name="Liu M."/>
            <person name="Fu X."/>
            <person name="Pan Q."/>
            <person name="Wang Y."/>
            <person name="Lv Z."/>
            <person name="Lu X."/>
            <person name="Zhang F."/>
            <person name="Jiang W."/>
            <person name="Ma Y."/>
            <person name="Chen M."/>
            <person name="Hao X."/>
            <person name="Li L."/>
            <person name="Tang Y."/>
            <person name="Lv G."/>
            <person name="Zhou Y."/>
            <person name="Sun X."/>
            <person name="Brodelius P.E."/>
            <person name="Rose J.K.C."/>
            <person name="Tang K."/>
        </authorList>
    </citation>
    <scope>NUCLEOTIDE SEQUENCE [LARGE SCALE GENOMIC DNA]</scope>
    <source>
        <strain evidence="3">cv. Huhao1</strain>
        <tissue evidence="2">Leaf</tissue>
    </source>
</reference>
<accession>A0A2U1L3U3</accession>
<comment type="caution">
    <text evidence="2">The sequence shown here is derived from an EMBL/GenBank/DDBJ whole genome shotgun (WGS) entry which is preliminary data.</text>
</comment>
<sequence>MTQGIVLCIFGSAYDSFSYSKDCADKELESNGKTAEKQDFKLIFHESVLGPCFDIPLPNGKGHYKEYIDIEYEWWPPHCSHCKVFNHEVRVCQVLKRKVDLGSEDESCNASTSDNKSPLSGSDDSDDEVDEVLMPDGGGFLDDMEDYYDGYEDQLRGFECAKAVTLVVEPFTMENGLLTPTFKACLLTIEITSSEGNEAPYDYEELFILASGETYDKVDALQTNRPQTPSSQYVPRPGNQPDLNICLPKILNHPHFGHED</sequence>
<feature type="compositionally biased region" description="Polar residues" evidence="1">
    <location>
        <begin position="108"/>
        <end position="120"/>
    </location>
</feature>